<dbReference type="Pfam" id="PF21892">
    <property type="entry name" value="TMEM145_N"/>
    <property type="match status" value="1"/>
</dbReference>
<evidence type="ECO:0000256" key="2">
    <source>
        <dbReference type="ARBA" id="ARBA00022692"/>
    </source>
</evidence>
<dbReference type="PANTHER" id="PTHR23252:SF24">
    <property type="entry name" value="TRANSMEMBRANE PROTEIN 145"/>
    <property type="match status" value="1"/>
</dbReference>
<keyword evidence="10" id="KW-0675">Receptor</keyword>
<evidence type="ECO:0000256" key="5">
    <source>
        <dbReference type="ARBA" id="ARBA00023180"/>
    </source>
</evidence>
<evidence type="ECO:0000313" key="11">
    <source>
        <dbReference type="Proteomes" id="UP001150062"/>
    </source>
</evidence>
<evidence type="ECO:0000259" key="9">
    <source>
        <dbReference type="Pfam" id="PF21892"/>
    </source>
</evidence>
<sequence length="420" mass="48421">MRGEWKRSGNWDYFMRFCFDKTDKSYGNFTYLFQSNLPNLQVSFYDDQKNSWDSVYKSNDNCTTKNSKAKATNDVVSDVFRFAQFKDTISSHMWYFTLSDCTQKKNPEILLTDMDVHIFNQFEGKHNQEFSCEEQGLLGLYAAFFVFYFLIGCAFAFIIKRFNKEKEISNIYKILAFVIITRFFSCLLIMAHFASFASNGMGSRSTRIFGEVIGSISTAFLIMLVLLVANGYGITNENFSKKRSVVATVILYFLLSIILIIAAYVDLDRGSQYYVFEAIPGVFLLILRFVVLGLFLIMIVPNVKAEKNHNIKDFYTKFGITSVIWLIYFPLIVFIGLAFSPTYREKFVSAFSACVEYIFLILLIVWFWPSKLSQYKPITVTDIEKETEKNENGFYQVASEKSDSETSSTSSENSSEDDQL</sequence>
<dbReference type="EMBL" id="JAOAOG010000315">
    <property type="protein sequence ID" value="KAJ6230024.1"/>
    <property type="molecule type" value="Genomic_DNA"/>
</dbReference>
<feature type="transmembrane region" description="Helical" evidence="7">
    <location>
        <begin position="318"/>
        <end position="341"/>
    </location>
</feature>
<proteinExistence type="predicted"/>
<feature type="transmembrane region" description="Helical" evidence="7">
    <location>
        <begin position="138"/>
        <end position="159"/>
    </location>
</feature>
<evidence type="ECO:0000256" key="6">
    <source>
        <dbReference type="SAM" id="MobiDB-lite"/>
    </source>
</evidence>
<accession>A0ABQ8XFF0</accession>
<feature type="domain" description="GPR180/TMEM145 transmembrane" evidence="8">
    <location>
        <begin position="144"/>
        <end position="363"/>
    </location>
</feature>
<keyword evidence="3 7" id="KW-1133">Transmembrane helix</keyword>
<dbReference type="PANTHER" id="PTHR23252">
    <property type="entry name" value="INTIMAL THICKNESS RECEPTOR-RELATED"/>
    <property type="match status" value="1"/>
</dbReference>
<keyword evidence="4 7" id="KW-0472">Membrane</keyword>
<keyword evidence="5" id="KW-0325">Glycoprotein</keyword>
<evidence type="ECO:0000256" key="3">
    <source>
        <dbReference type="ARBA" id="ARBA00022989"/>
    </source>
</evidence>
<dbReference type="InterPro" id="IPR019336">
    <property type="entry name" value="GPR180/TMEM145_TM"/>
</dbReference>
<evidence type="ECO:0000256" key="4">
    <source>
        <dbReference type="ARBA" id="ARBA00023136"/>
    </source>
</evidence>
<comment type="caution">
    <text evidence="10">The sequence shown here is derived from an EMBL/GenBank/DDBJ whole genome shotgun (WGS) entry which is preliminary data.</text>
</comment>
<dbReference type="Proteomes" id="UP001150062">
    <property type="component" value="Unassembled WGS sequence"/>
</dbReference>
<comment type="subcellular location">
    <subcellularLocation>
        <location evidence="1">Membrane</location>
        <topology evidence="1">Multi-pass membrane protein</topology>
    </subcellularLocation>
</comment>
<evidence type="ECO:0000256" key="7">
    <source>
        <dbReference type="SAM" id="Phobius"/>
    </source>
</evidence>
<feature type="domain" description="GPR180-like N-terminal" evidence="9">
    <location>
        <begin position="2"/>
        <end position="75"/>
    </location>
</feature>
<feature type="transmembrane region" description="Helical" evidence="7">
    <location>
        <begin position="347"/>
        <end position="368"/>
    </location>
</feature>
<organism evidence="10 11">
    <name type="scientific">Anaeramoeba flamelloides</name>
    <dbReference type="NCBI Taxonomy" id="1746091"/>
    <lineage>
        <taxon>Eukaryota</taxon>
        <taxon>Metamonada</taxon>
        <taxon>Anaeramoebidae</taxon>
        <taxon>Anaeramoeba</taxon>
    </lineage>
</organism>
<dbReference type="InterPro" id="IPR047831">
    <property type="entry name" value="GPR180/TMEM145"/>
</dbReference>
<feature type="transmembrane region" description="Helical" evidence="7">
    <location>
        <begin position="273"/>
        <end position="297"/>
    </location>
</feature>
<evidence type="ECO:0000256" key="1">
    <source>
        <dbReference type="ARBA" id="ARBA00004141"/>
    </source>
</evidence>
<feature type="transmembrane region" description="Helical" evidence="7">
    <location>
        <begin position="213"/>
        <end position="233"/>
    </location>
</feature>
<evidence type="ECO:0000313" key="10">
    <source>
        <dbReference type="EMBL" id="KAJ6230024.1"/>
    </source>
</evidence>
<name>A0ABQ8XFF0_9EUKA</name>
<protein>
    <submittedName>
        <fullName evidence="10">Intimal thickness receptor-related</fullName>
    </submittedName>
</protein>
<feature type="transmembrane region" description="Helical" evidence="7">
    <location>
        <begin position="171"/>
        <end position="193"/>
    </location>
</feature>
<keyword evidence="11" id="KW-1185">Reference proteome</keyword>
<gene>
    <name evidence="10" type="ORF">M0813_07245</name>
</gene>
<keyword evidence="2 7" id="KW-0812">Transmembrane</keyword>
<evidence type="ECO:0000259" key="8">
    <source>
        <dbReference type="Pfam" id="PF10192"/>
    </source>
</evidence>
<feature type="transmembrane region" description="Helical" evidence="7">
    <location>
        <begin position="245"/>
        <end position="267"/>
    </location>
</feature>
<dbReference type="Pfam" id="PF10192">
    <property type="entry name" value="GPR180-TMEM145_TM"/>
    <property type="match status" value="1"/>
</dbReference>
<feature type="region of interest" description="Disordered" evidence="6">
    <location>
        <begin position="394"/>
        <end position="420"/>
    </location>
</feature>
<reference evidence="10" key="1">
    <citation type="submission" date="2022-08" db="EMBL/GenBank/DDBJ databases">
        <title>Novel sulfate-reducing endosymbionts in the free-living metamonad Anaeramoeba.</title>
        <authorList>
            <person name="Jerlstrom-Hultqvist J."/>
            <person name="Cepicka I."/>
            <person name="Gallot-Lavallee L."/>
            <person name="Salas-Leiva D."/>
            <person name="Curtis B.A."/>
            <person name="Zahonova K."/>
            <person name="Pipaliya S."/>
            <person name="Dacks J."/>
            <person name="Roger A.J."/>
        </authorList>
    </citation>
    <scope>NUCLEOTIDE SEQUENCE</scope>
    <source>
        <strain evidence="10">Schooner1</strain>
    </source>
</reference>
<dbReference type="InterPro" id="IPR053880">
    <property type="entry name" value="GPR180-like_N"/>
</dbReference>